<dbReference type="PROSITE" id="PS51063">
    <property type="entry name" value="HTH_CRP_2"/>
    <property type="match status" value="1"/>
</dbReference>
<dbReference type="Pfam" id="PF13545">
    <property type="entry name" value="HTH_Crp_2"/>
    <property type="match status" value="1"/>
</dbReference>
<dbReference type="InterPro" id="IPR012318">
    <property type="entry name" value="HTH_CRP"/>
</dbReference>
<dbReference type="InterPro" id="IPR036390">
    <property type="entry name" value="WH_DNA-bd_sf"/>
</dbReference>
<sequence length="217" mass="24685">MSTVTPNAYGNWLYRLLQSKTIFELLTLKEGDIIFLTNSSFILLNMHGILSTVKKHAQHKSFTSALSPPNTLLHYKANSSICYHKVQALTNSYILVFHSISDLSDEFIRNKIRLMELKSLKLHIMYLDNLVVLFTQNTIKKRVVVFLLVLAKQIGLFTDNHIIMNITLSHSYIAEALGTTRVSITRSINNLNKKFLVIKRQKIIILNPIALADSALC</sequence>
<dbReference type="GeneID" id="29073846"/>
<dbReference type="AlphaFoldDB" id="A0A1C9CE87"/>
<organism evidence="2">
    <name type="scientific">Erythrotrichia carnea</name>
    <dbReference type="NCBI Taxonomy" id="35151"/>
    <lineage>
        <taxon>Eukaryota</taxon>
        <taxon>Rhodophyta</taxon>
        <taxon>Compsopogonophyceae</taxon>
        <taxon>Erythropeltidales</taxon>
        <taxon>Erythrotrichiaceae</taxon>
        <taxon>Erythrotrichia</taxon>
    </lineage>
</organism>
<reference evidence="2" key="1">
    <citation type="journal article" date="2016" name="BMC Biol.">
        <title>Parallel evolution of highly conserved plastid genome architecture in red seaweeds and seed plants.</title>
        <authorList>
            <person name="Lee J."/>
            <person name="Cho C.H."/>
            <person name="Park S.I."/>
            <person name="Choi J.W."/>
            <person name="Song H.S."/>
            <person name="West J.A."/>
            <person name="Bhattacharya D."/>
            <person name="Yoon H.S."/>
        </authorList>
    </citation>
    <scope>NUCLEOTIDE SEQUENCE</scope>
</reference>
<dbReference type="InterPro" id="IPR018335">
    <property type="entry name" value="Tscrpt_reg_HTH_Crp-type_CS"/>
</dbReference>
<dbReference type="GO" id="GO:0003677">
    <property type="term" value="F:DNA binding"/>
    <property type="evidence" value="ECO:0007669"/>
    <property type="project" value="InterPro"/>
</dbReference>
<keyword evidence="2" id="KW-0934">Plastid</keyword>
<dbReference type="SMART" id="SM00419">
    <property type="entry name" value="HTH_CRP"/>
    <property type="match status" value="1"/>
</dbReference>
<dbReference type="GO" id="GO:0003700">
    <property type="term" value="F:DNA-binding transcription factor activity"/>
    <property type="evidence" value="ECO:0007669"/>
    <property type="project" value="InterPro"/>
</dbReference>
<geneLocation type="plastid" evidence="2"/>
<accession>A0A1C9CE87</accession>
<dbReference type="EMBL" id="KX284721">
    <property type="protein sequence ID" value="AOM66672.1"/>
    <property type="molecule type" value="Genomic_DNA"/>
</dbReference>
<dbReference type="InterPro" id="IPR036388">
    <property type="entry name" value="WH-like_DNA-bd_sf"/>
</dbReference>
<dbReference type="PROSITE" id="PS00042">
    <property type="entry name" value="HTH_CRP_1"/>
    <property type="match status" value="1"/>
</dbReference>
<dbReference type="Gene3D" id="1.10.10.10">
    <property type="entry name" value="Winged helix-like DNA-binding domain superfamily/Winged helix DNA-binding domain"/>
    <property type="match status" value="1"/>
</dbReference>
<gene>
    <name evidence="2" type="primary">ntcA</name>
    <name evidence="2" type="ORF">Eryt_006</name>
</gene>
<dbReference type="SUPFAM" id="SSF46785">
    <property type="entry name" value="Winged helix' DNA-binding domain"/>
    <property type="match status" value="1"/>
</dbReference>
<dbReference type="RefSeq" id="YP_009297329.1">
    <property type="nucleotide sequence ID" value="NC_031176.2"/>
</dbReference>
<reference evidence="2" key="2">
    <citation type="submission" date="2017-07" db="EMBL/GenBank/DDBJ databases">
        <authorList>
            <person name="Sun Z.S."/>
            <person name="Albrecht U."/>
            <person name="Echele G."/>
            <person name="Lee C.C."/>
        </authorList>
    </citation>
    <scope>NUCLEOTIDE SEQUENCE</scope>
</reference>
<evidence type="ECO:0000259" key="1">
    <source>
        <dbReference type="PROSITE" id="PS51063"/>
    </source>
</evidence>
<protein>
    <submittedName>
        <fullName evidence="2">Global nitrogen transcriptional regulator</fullName>
    </submittedName>
</protein>
<name>A0A1C9CE87_9RHOD</name>
<evidence type="ECO:0000313" key="2">
    <source>
        <dbReference type="EMBL" id="AOM66672.1"/>
    </source>
</evidence>
<proteinExistence type="predicted"/>
<feature type="domain" description="HTH crp-type" evidence="1">
    <location>
        <begin position="137"/>
        <end position="209"/>
    </location>
</feature>